<evidence type="ECO:0008006" key="5">
    <source>
        <dbReference type="Google" id="ProtNLM"/>
    </source>
</evidence>
<evidence type="ECO:0000259" key="1">
    <source>
        <dbReference type="Pfam" id="PF05099"/>
    </source>
</evidence>
<organism evidence="3 4">
    <name type="scientific">Uabimicrobium amorphum</name>
    <dbReference type="NCBI Taxonomy" id="2596890"/>
    <lineage>
        <taxon>Bacteria</taxon>
        <taxon>Pseudomonadati</taxon>
        <taxon>Planctomycetota</taxon>
        <taxon>Candidatus Uabimicrobiia</taxon>
        <taxon>Candidatus Uabimicrobiales</taxon>
        <taxon>Candidatus Uabimicrobiaceae</taxon>
        <taxon>Candidatus Uabimicrobium</taxon>
    </lineage>
</organism>
<dbReference type="CDD" id="cd07177">
    <property type="entry name" value="terB_like"/>
    <property type="match status" value="1"/>
</dbReference>
<keyword evidence="4" id="KW-1185">Reference proteome</keyword>
<dbReference type="RefSeq" id="WP_151967681.1">
    <property type="nucleotide sequence ID" value="NZ_AP019860.1"/>
</dbReference>
<accession>A0A5S9IKE0</accession>
<feature type="domain" description="Co-chaperone DjlA N-terminal" evidence="1">
    <location>
        <begin position="96"/>
        <end position="199"/>
    </location>
</feature>
<dbReference type="AlphaFoldDB" id="A0A5S9IKE0"/>
<feature type="domain" description="Zinc-ribbon 15" evidence="2">
    <location>
        <begin position="17"/>
        <end position="65"/>
    </location>
</feature>
<dbReference type="Proteomes" id="UP000326354">
    <property type="component" value="Chromosome"/>
</dbReference>
<dbReference type="EMBL" id="AP019860">
    <property type="protein sequence ID" value="BBM83483.1"/>
    <property type="molecule type" value="Genomic_DNA"/>
</dbReference>
<reference evidence="3 4" key="1">
    <citation type="submission" date="2019-08" db="EMBL/GenBank/DDBJ databases">
        <title>Complete genome sequence of Candidatus Uab amorphum.</title>
        <authorList>
            <person name="Shiratori T."/>
            <person name="Suzuki S."/>
            <person name="Kakizawa Y."/>
            <person name="Ishida K."/>
        </authorList>
    </citation>
    <scope>NUCLEOTIDE SEQUENCE [LARGE SCALE GENOMIC DNA]</scope>
    <source>
        <strain evidence="3 4">SRT547</strain>
    </source>
</reference>
<dbReference type="Pfam" id="PF05099">
    <property type="entry name" value="TerB"/>
    <property type="match status" value="1"/>
</dbReference>
<dbReference type="Gene3D" id="1.10.3680.10">
    <property type="entry name" value="TerB-like"/>
    <property type="match status" value="1"/>
</dbReference>
<dbReference type="InterPro" id="IPR029024">
    <property type="entry name" value="TerB-like"/>
</dbReference>
<evidence type="ECO:0000259" key="2">
    <source>
        <dbReference type="Pfam" id="PF17032"/>
    </source>
</evidence>
<proteinExistence type="predicted"/>
<evidence type="ECO:0000313" key="3">
    <source>
        <dbReference type="EMBL" id="BBM83483.1"/>
    </source>
</evidence>
<dbReference type="KEGG" id="uam:UABAM_01835"/>
<name>A0A5S9IKE0_UABAM</name>
<dbReference type="InterPro" id="IPR031493">
    <property type="entry name" value="Zinc_ribbon_15"/>
</dbReference>
<sequence length="308" mass="35205">MIRTRGVERTIKRGRFLCPTCKEKCKYKLVKVERYVSVHVIPVIPKGTAGNYVECQSCKGTFKKSVLALAKRQEKKVSEEVEEQVFEAQYKQAIKNVMFLIMTADRVIEESEVQHIMLVYKQLTGEDLQAQNIKRSGIEMAMQQKKLRDYLSDIYPSLNLQGKMKVLQSAMEVASADGRFQLEEQQMIHDLVKVLQIPVKNANCTIQQYFDVDVVNIAFACPHCQRPTRIKHSLKPIGKKKKCKGCQQTYQLSRDVVKPTSLICGVGQFVTKPCDVCENQIHIKPGIAIDKQRCTYCCNEQTRPIPET</sequence>
<evidence type="ECO:0000313" key="4">
    <source>
        <dbReference type="Proteomes" id="UP000326354"/>
    </source>
</evidence>
<dbReference type="SUPFAM" id="SSF158682">
    <property type="entry name" value="TerB-like"/>
    <property type="match status" value="1"/>
</dbReference>
<protein>
    <recommendedName>
        <fullName evidence="5">Co-chaperone DjlA N-terminal domain-containing protein</fullName>
    </recommendedName>
</protein>
<dbReference type="OrthoDB" id="1261251at2"/>
<gene>
    <name evidence="3" type="ORF">UABAM_01835</name>
</gene>
<dbReference type="Pfam" id="PF17032">
    <property type="entry name" value="Zn_ribbon_15"/>
    <property type="match status" value="1"/>
</dbReference>
<dbReference type="InterPro" id="IPR007791">
    <property type="entry name" value="DjlA_N"/>
</dbReference>